<feature type="compositionally biased region" description="Low complexity" evidence="1">
    <location>
        <begin position="990"/>
        <end position="1008"/>
    </location>
</feature>
<keyword evidence="3" id="KW-1185">Reference proteome</keyword>
<sequence>MSPTTARLLADVDRLDPDERVRRVGALARSLAPATRSRLLTDLAAGGAYAAGLAVTMAIAAGDAAHLAAATASEHPAVRARALRADALPAEALGAIAEHGSPADRTRVAARVRRGGHENLADALLPTVRARYGDAAAAALLAGCSPAAVADALPGLGYALGGWGALVARHPEAVLAHAQAELEGRDVERRASWWDGPGPLGALVQRRPDAVLDLAERLLTGPLPPVLLGALHRLLAVDASRVVALLLADPARVAQLGWYPLGRSARTRLVALPDAELGALLRASGPRLLLAVLRGLPPGRRAAVHDLAHAGRDRGLDLLGDDELALLPHARRHAEAHRMLDLVRDDPPETLRVSAWLPFADARPVLEAATRSADASLRGTAYALLVRAAAATGDRGTVTAVLAGLRRIRNEQDPVRARLLTAVARVRPDLVEAAALPALNALLTAALDARDTSGASRAALHQVVLGLLAHPWPDGSAVAGWALDAADRLGAWRHDALLGPALLALPRGRERAVVARVLPRLRAAVRRGEPTAVLGVAEGLGRRARDLPDLQELLAEATAVADDRVQRRAVAAWLDAPGTRLARAEELIARDRSLITLPPVLAVLARHRPGRVLDRAGKRLRGRSGTGGAWWLPGLTVRDLRRWSPRQVETYRGLLRRSLADPEVVRHRRAAVAAMLTELAPTAVEDLLADPDVLVAEAALSALGRAGAPEAGIARLLTEIGSDRARVALYAAARCARDLPPARLAALLLRSPCAETAVPATVSSHDRRGPIGKVTARKELVRWQEAFRPDGALDTLLTAWARPGEHRDVRRAVLVALRPWFGDERVHAVHAQAGDGDRDLALAVLAAVPGRTAPALRPSYAALVRRITTHPDPEVARAALHALGRWVPWDRGARDTLLAALTDLDTTATWRVAAGTALDPEVWTALPDLLPGAVAALLAVVAGPRPAGPAPTVQPASVLPASVLPASALPASAQPTSAEPRSAGTGGSAASGVGSATAPAAPPGTGAAPRRDRPAGQRVALVVDELVAQGAVARRHPGPVREVAALLAADPATLPAAARLLAVLVAPGPGFADDLGALAALVADRPVAAIAAGGAVETAGWDAADALAGVDLLAAADGPGAGHLAVALMAGVGPRTGWTIDRLDRLDGLRTHPDPDVRAAANGIVTAPE</sequence>
<dbReference type="EMBL" id="JADQDK010000001">
    <property type="protein sequence ID" value="MBW0132958.1"/>
    <property type="molecule type" value="Genomic_DNA"/>
</dbReference>
<evidence type="ECO:0000313" key="2">
    <source>
        <dbReference type="EMBL" id="MBW0132958.1"/>
    </source>
</evidence>
<protein>
    <recommendedName>
        <fullName evidence="4">HEAT repeat protein</fullName>
    </recommendedName>
</protein>
<evidence type="ECO:0000313" key="3">
    <source>
        <dbReference type="Proteomes" id="UP000694287"/>
    </source>
</evidence>
<feature type="compositionally biased region" description="Low complexity" evidence="1">
    <location>
        <begin position="970"/>
        <end position="983"/>
    </location>
</feature>
<organism evidence="2 3">
    <name type="scientific">Pseudonocardia abyssalis</name>
    <dbReference type="NCBI Taxonomy" id="2792008"/>
    <lineage>
        <taxon>Bacteria</taxon>
        <taxon>Bacillati</taxon>
        <taxon>Actinomycetota</taxon>
        <taxon>Actinomycetes</taxon>
        <taxon>Pseudonocardiales</taxon>
        <taxon>Pseudonocardiaceae</taxon>
        <taxon>Pseudonocardia</taxon>
    </lineage>
</organism>
<feature type="region of interest" description="Disordered" evidence="1">
    <location>
        <begin position="970"/>
        <end position="1015"/>
    </location>
</feature>
<proteinExistence type="predicted"/>
<dbReference type="RefSeq" id="WP_218602244.1">
    <property type="nucleotide sequence ID" value="NZ_JADQDJ010000054.1"/>
</dbReference>
<evidence type="ECO:0000256" key="1">
    <source>
        <dbReference type="SAM" id="MobiDB-lite"/>
    </source>
</evidence>
<name>A0ABS6UM28_9PSEU</name>
<evidence type="ECO:0008006" key="4">
    <source>
        <dbReference type="Google" id="ProtNLM"/>
    </source>
</evidence>
<accession>A0ABS6UM28</accession>
<reference evidence="2 3" key="1">
    <citation type="submission" date="2020-11" db="EMBL/GenBank/DDBJ databases">
        <title>Pseudonocardia abyssalis sp. nov. and Pseudonocardia oceani sp. nov., description and phylogenomic analysis of two novel actinomycetes isolated from the deep Southern Ocean.</title>
        <authorList>
            <person name="Parra J."/>
        </authorList>
    </citation>
    <scope>NUCLEOTIDE SEQUENCE [LARGE SCALE GENOMIC DNA]</scope>
    <source>
        <strain evidence="2 3">KRD-168</strain>
    </source>
</reference>
<dbReference type="Proteomes" id="UP000694287">
    <property type="component" value="Unassembled WGS sequence"/>
</dbReference>
<comment type="caution">
    <text evidence="2">The sequence shown here is derived from an EMBL/GenBank/DDBJ whole genome shotgun (WGS) entry which is preliminary data.</text>
</comment>
<gene>
    <name evidence="2" type="ORF">I4I81_01625</name>
</gene>